<evidence type="ECO:0000313" key="5">
    <source>
        <dbReference type="Proteomes" id="UP000602745"/>
    </source>
</evidence>
<dbReference type="Proteomes" id="UP000602745">
    <property type="component" value="Unassembled WGS sequence"/>
</dbReference>
<feature type="transmembrane region" description="Helical" evidence="2">
    <location>
        <begin position="58"/>
        <end position="79"/>
    </location>
</feature>
<keyword evidence="2" id="KW-0472">Membrane</keyword>
<keyword evidence="2" id="KW-1133">Transmembrane helix</keyword>
<dbReference type="Pfam" id="PF02719">
    <property type="entry name" value="Polysacc_synt_2"/>
    <property type="match status" value="1"/>
</dbReference>
<feature type="domain" description="Polysaccharide biosynthesis protein CapD-like" evidence="3">
    <location>
        <begin position="276"/>
        <end position="565"/>
    </location>
</feature>
<dbReference type="InterPro" id="IPR051203">
    <property type="entry name" value="Polysaccharide_Synthase-Rel"/>
</dbReference>
<dbReference type="InterPro" id="IPR036291">
    <property type="entry name" value="NAD(P)-bd_dom_sf"/>
</dbReference>
<reference evidence="4" key="2">
    <citation type="submission" date="2020-09" db="EMBL/GenBank/DDBJ databases">
        <authorList>
            <person name="Sun Q."/>
            <person name="Sedlacek I."/>
        </authorList>
    </citation>
    <scope>NUCLEOTIDE SEQUENCE</scope>
    <source>
        <strain evidence="4">CCM 7684</strain>
    </source>
</reference>
<dbReference type="PANTHER" id="PTHR43318:SF1">
    <property type="entry name" value="POLYSACCHARIDE BIOSYNTHESIS PROTEIN EPSC-RELATED"/>
    <property type="match status" value="1"/>
</dbReference>
<feature type="transmembrane region" description="Helical" evidence="2">
    <location>
        <begin position="25"/>
        <end position="46"/>
    </location>
</feature>
<dbReference type="Gene3D" id="3.40.50.720">
    <property type="entry name" value="NAD(P)-binding Rossmann-like Domain"/>
    <property type="match status" value="2"/>
</dbReference>
<protein>
    <submittedName>
        <fullName evidence="4">Polysaccharide biosynthesis protein CapD</fullName>
    </submittedName>
</protein>
<dbReference type="SUPFAM" id="SSF51735">
    <property type="entry name" value="NAD(P)-binding Rossmann-fold domains"/>
    <property type="match status" value="1"/>
</dbReference>
<dbReference type="CDD" id="cd05237">
    <property type="entry name" value="UDP_invert_4-6DH_SDR_e"/>
    <property type="match status" value="1"/>
</dbReference>
<dbReference type="PANTHER" id="PTHR43318">
    <property type="entry name" value="UDP-N-ACETYLGLUCOSAMINE 4,6-DEHYDRATASE"/>
    <property type="match status" value="1"/>
</dbReference>
<keyword evidence="5" id="KW-1185">Reference proteome</keyword>
<dbReference type="InterPro" id="IPR003869">
    <property type="entry name" value="Polysac_CapD-like"/>
</dbReference>
<comment type="caution">
    <text evidence="4">The sequence shown here is derived from an EMBL/GenBank/DDBJ whole genome shotgun (WGS) entry which is preliminary data.</text>
</comment>
<dbReference type="EMBL" id="BMCP01000001">
    <property type="protein sequence ID" value="GGE35304.1"/>
    <property type="molecule type" value="Genomic_DNA"/>
</dbReference>
<organism evidence="4 5">
    <name type="scientific">Agaricicola taiwanensis</name>
    <dbReference type="NCBI Taxonomy" id="591372"/>
    <lineage>
        <taxon>Bacteria</taxon>
        <taxon>Pseudomonadati</taxon>
        <taxon>Pseudomonadota</taxon>
        <taxon>Alphaproteobacteria</taxon>
        <taxon>Rhodobacterales</taxon>
        <taxon>Paracoccaceae</taxon>
        <taxon>Agaricicola</taxon>
    </lineage>
</organism>
<comment type="similarity">
    <text evidence="1">Belongs to the polysaccharide synthase family.</text>
</comment>
<gene>
    <name evidence="4" type="ORF">GCM10007276_11020</name>
</gene>
<keyword evidence="2" id="KW-0812">Transmembrane</keyword>
<reference evidence="4" key="1">
    <citation type="journal article" date="2014" name="Int. J. Syst. Evol. Microbiol.">
        <title>Complete genome sequence of Corynebacterium casei LMG S-19264T (=DSM 44701T), isolated from a smear-ripened cheese.</title>
        <authorList>
            <consortium name="US DOE Joint Genome Institute (JGI-PGF)"/>
            <person name="Walter F."/>
            <person name="Albersmeier A."/>
            <person name="Kalinowski J."/>
            <person name="Ruckert C."/>
        </authorList>
    </citation>
    <scope>NUCLEOTIDE SEQUENCE</scope>
    <source>
        <strain evidence="4">CCM 7684</strain>
    </source>
</reference>
<evidence type="ECO:0000313" key="4">
    <source>
        <dbReference type="EMBL" id="GGE35304.1"/>
    </source>
</evidence>
<sequence length="630" mass="68206">MAAIAFFLAMLFRYGTDNLPPLSDLTIPTATFAMVAAVVFRIFGLGRGIWRFASLTDLRAIVVATTTTVFVFLVAMFLINRLTFIPRSVPAITWFVLIVLLAGPRLAYRVVRDGGLSSLTGLVSGKAREKQVRLLIIGTALEADRVMRRFGLEGGERYQVVGIVDSKGKTKGRSVRGVPLLGSVAQLDGVLKDLAQRGLKPNAFVITAPRESREQLQAVAAIAAPRGIAITRVAETPQLLGGPPSLEAITLDDLLGRAPVKLDLARMRELVEGRTVMVTGAGGSIGSEITRQVAAYAPRRLLLVDNGEFNLYRIDREVAELLPSLDRAAIIADVRDRETIFRLIGLERPDIIFHAAALKHVPLVEANVPEGVLTNVVGTRNVADAAVAAGAQAMVMISTDKAIRPTSVMGATKRVAEIHCQALDVDPGQTTRFITVRFGNVLGSTGSVVPLFEHQIRAGGPVTVTHPEMRRYFMTIREATELVLQAAAHGLATETDRGRIFVLDMGEPVKIVDLARTMIALAGRRPDIDIAIEFTGLRPGEKLFEELFDRDEATEATATEGVFVASPRLTDRAAISRAIDRIEQAARAGDGPVIRALLQDVVPEMLVPDVQTQPLPSQRLPEAEASHRLH</sequence>
<proteinExistence type="inferred from homology"/>
<name>A0A8J2VQ17_9RHOB</name>
<dbReference type="AlphaFoldDB" id="A0A8J2VQ17"/>
<accession>A0A8J2VQ17</accession>
<evidence type="ECO:0000259" key="3">
    <source>
        <dbReference type="Pfam" id="PF02719"/>
    </source>
</evidence>
<evidence type="ECO:0000256" key="2">
    <source>
        <dbReference type="SAM" id="Phobius"/>
    </source>
</evidence>
<evidence type="ECO:0000256" key="1">
    <source>
        <dbReference type="ARBA" id="ARBA00007430"/>
    </source>
</evidence>